<reference evidence="1 2" key="1">
    <citation type="journal article" date="2014" name="Int. J. Syst. Evol. Microbiol.">
        <title>Complete genome sequence of Corynebacterium casei LMG S-19264T (=DSM 44701T), isolated from a smear-ripened cheese.</title>
        <authorList>
            <consortium name="US DOE Joint Genome Institute (JGI-PGF)"/>
            <person name="Walter F."/>
            <person name="Albersmeier A."/>
            <person name="Kalinowski J."/>
            <person name="Ruckert C."/>
        </authorList>
    </citation>
    <scope>NUCLEOTIDE SEQUENCE [LARGE SCALE GENOMIC DNA]</scope>
    <source>
        <strain evidence="1 2">NBRC 112289</strain>
    </source>
</reference>
<evidence type="ECO:0000313" key="1">
    <source>
        <dbReference type="EMBL" id="GMA27986.1"/>
    </source>
</evidence>
<dbReference type="AlphaFoldDB" id="A0AA37UH80"/>
<protein>
    <submittedName>
        <fullName evidence="1">Uncharacterized protein</fullName>
    </submittedName>
</protein>
<dbReference type="EMBL" id="BSUL01000001">
    <property type="protein sequence ID" value="GMA27986.1"/>
    <property type="molecule type" value="Genomic_DNA"/>
</dbReference>
<gene>
    <name evidence="1" type="ORF">GCM10025874_12390</name>
</gene>
<comment type="caution">
    <text evidence="1">The sequence shown here is derived from an EMBL/GenBank/DDBJ whole genome shotgun (WGS) entry which is preliminary data.</text>
</comment>
<dbReference type="InterPro" id="IPR043777">
    <property type="entry name" value="DUF5719"/>
</dbReference>
<sequence length="288" mass="28476">MLTETGAVNVAGMDGIVVPPGTQQVLPLAAFAPGAEALAVHVTSRGGQIAASLQQSTVRVLEAGGADITGGGAAPAVEQVVAGLRVTGGERVQERSGEPDWADLAAVVRVVVPGEVPANVEVAVLPVAGSGADAEPIVEAEVPVGEVGDLVLPGLVDGTYTLRITSDQPIVAAARSAVLAEDGANDFAWQPASSPLGDEPAVVVPDGPSPQLVLANPGTDERIVLVDGEEIAVAGGGSAVVGVDAGATVRLADAEGLRAGVTFADAARIAAFPVEAPSPVAGSIRMRP</sequence>
<keyword evidence="2" id="KW-1185">Reference proteome</keyword>
<organism evidence="1 2">
    <name type="scientific">Arenivirga flava</name>
    <dbReference type="NCBI Taxonomy" id="1930060"/>
    <lineage>
        <taxon>Bacteria</taxon>
        <taxon>Bacillati</taxon>
        <taxon>Actinomycetota</taxon>
        <taxon>Actinomycetes</taxon>
        <taxon>Micrococcales</taxon>
        <taxon>Microbacteriaceae</taxon>
        <taxon>Arenivirga</taxon>
    </lineage>
</organism>
<proteinExistence type="predicted"/>
<evidence type="ECO:0000313" key="2">
    <source>
        <dbReference type="Proteomes" id="UP001157160"/>
    </source>
</evidence>
<dbReference type="Proteomes" id="UP001157160">
    <property type="component" value="Unassembled WGS sequence"/>
</dbReference>
<dbReference type="Pfam" id="PF18986">
    <property type="entry name" value="DUF5719"/>
    <property type="match status" value="1"/>
</dbReference>
<name>A0AA37UH80_9MICO</name>
<accession>A0AA37UH80</accession>